<dbReference type="PANTHER" id="PTHR45436:SF5">
    <property type="entry name" value="SENSOR HISTIDINE KINASE TRCS"/>
    <property type="match status" value="1"/>
</dbReference>
<keyword evidence="4" id="KW-0597">Phosphoprotein</keyword>
<dbReference type="SMART" id="SM00387">
    <property type="entry name" value="HATPase_c"/>
    <property type="match status" value="1"/>
</dbReference>
<dbReference type="InterPro" id="IPR003661">
    <property type="entry name" value="HisK_dim/P_dom"/>
</dbReference>
<accession>A0A0A0JUS4</accession>
<dbReference type="PROSITE" id="PS50109">
    <property type="entry name" value="HIS_KIN"/>
    <property type="match status" value="1"/>
</dbReference>
<reference evidence="15 16" key="1">
    <citation type="submission" date="2013-08" db="EMBL/GenBank/DDBJ databases">
        <title>The genome sequence of Knoellia aerolata.</title>
        <authorList>
            <person name="Zhu W."/>
            <person name="Wang G."/>
        </authorList>
    </citation>
    <scope>NUCLEOTIDE SEQUENCE [LARGE SCALE GENOMIC DNA]</scope>
    <source>
        <strain evidence="15 16">DSM 18566</strain>
    </source>
</reference>
<dbReference type="EC" id="2.7.13.3" evidence="3"/>
<evidence type="ECO:0000256" key="10">
    <source>
        <dbReference type="ARBA" id="ARBA00023136"/>
    </source>
</evidence>
<evidence type="ECO:0000256" key="7">
    <source>
        <dbReference type="ARBA" id="ARBA00022777"/>
    </source>
</evidence>
<dbReference type="FunFam" id="3.30.565.10:FF:000006">
    <property type="entry name" value="Sensor histidine kinase WalK"/>
    <property type="match status" value="1"/>
</dbReference>
<evidence type="ECO:0000256" key="1">
    <source>
        <dbReference type="ARBA" id="ARBA00000085"/>
    </source>
</evidence>
<evidence type="ECO:0000259" key="14">
    <source>
        <dbReference type="PROSITE" id="PS50885"/>
    </source>
</evidence>
<feature type="region of interest" description="Disordered" evidence="11">
    <location>
        <begin position="351"/>
        <end position="376"/>
    </location>
</feature>
<dbReference type="InterPro" id="IPR005467">
    <property type="entry name" value="His_kinase_dom"/>
</dbReference>
<evidence type="ECO:0000313" key="15">
    <source>
        <dbReference type="EMBL" id="KGN39842.1"/>
    </source>
</evidence>
<dbReference type="GO" id="GO:0000155">
    <property type="term" value="F:phosphorelay sensor kinase activity"/>
    <property type="evidence" value="ECO:0007669"/>
    <property type="project" value="InterPro"/>
</dbReference>
<dbReference type="EMBL" id="AVPL01000067">
    <property type="protein sequence ID" value="KGN39842.1"/>
    <property type="molecule type" value="Genomic_DNA"/>
</dbReference>
<gene>
    <name evidence="15" type="ORF">N801_18655</name>
</gene>
<protein>
    <recommendedName>
        <fullName evidence="3">histidine kinase</fullName>
        <ecNumber evidence="3">2.7.13.3</ecNumber>
    </recommendedName>
</protein>
<feature type="domain" description="HAMP" evidence="14">
    <location>
        <begin position="98"/>
        <end position="151"/>
    </location>
</feature>
<dbReference type="CDD" id="cd00075">
    <property type="entry name" value="HATPase"/>
    <property type="match status" value="1"/>
</dbReference>
<dbReference type="Gene3D" id="1.10.287.130">
    <property type="match status" value="1"/>
</dbReference>
<dbReference type="Gene3D" id="3.30.565.10">
    <property type="entry name" value="Histidine kinase-like ATPase, C-terminal domain"/>
    <property type="match status" value="1"/>
</dbReference>
<evidence type="ECO:0000256" key="4">
    <source>
        <dbReference type="ARBA" id="ARBA00022553"/>
    </source>
</evidence>
<evidence type="ECO:0000256" key="6">
    <source>
        <dbReference type="ARBA" id="ARBA00022692"/>
    </source>
</evidence>
<keyword evidence="16" id="KW-1185">Reference proteome</keyword>
<dbReference type="InterPro" id="IPR036097">
    <property type="entry name" value="HisK_dim/P_sf"/>
</dbReference>
<keyword evidence="7 15" id="KW-0418">Kinase</keyword>
<evidence type="ECO:0000256" key="11">
    <source>
        <dbReference type="SAM" id="MobiDB-lite"/>
    </source>
</evidence>
<dbReference type="SUPFAM" id="SSF47384">
    <property type="entry name" value="Homodimeric domain of signal transducing histidine kinase"/>
    <property type="match status" value="1"/>
</dbReference>
<dbReference type="AlphaFoldDB" id="A0A0A0JUS4"/>
<evidence type="ECO:0000313" key="16">
    <source>
        <dbReference type="Proteomes" id="UP000030013"/>
    </source>
</evidence>
<evidence type="ECO:0000256" key="9">
    <source>
        <dbReference type="ARBA" id="ARBA00023012"/>
    </source>
</evidence>
<dbReference type="CDD" id="cd00082">
    <property type="entry name" value="HisKA"/>
    <property type="match status" value="1"/>
</dbReference>
<dbReference type="InterPro" id="IPR050428">
    <property type="entry name" value="TCS_sensor_his_kinase"/>
</dbReference>
<comment type="subcellular location">
    <subcellularLocation>
        <location evidence="2">Cell membrane</location>
    </subcellularLocation>
</comment>
<evidence type="ECO:0000256" key="3">
    <source>
        <dbReference type="ARBA" id="ARBA00012438"/>
    </source>
</evidence>
<dbReference type="SUPFAM" id="SSF55874">
    <property type="entry name" value="ATPase domain of HSP90 chaperone/DNA topoisomerase II/histidine kinase"/>
    <property type="match status" value="1"/>
</dbReference>
<feature type="transmembrane region" description="Helical" evidence="12">
    <location>
        <begin position="69"/>
        <end position="96"/>
    </location>
</feature>
<dbReference type="Pfam" id="PF00512">
    <property type="entry name" value="HisKA"/>
    <property type="match status" value="1"/>
</dbReference>
<evidence type="ECO:0000256" key="5">
    <source>
        <dbReference type="ARBA" id="ARBA00022679"/>
    </source>
</evidence>
<dbReference type="Pfam" id="PF02518">
    <property type="entry name" value="HATPase_c"/>
    <property type="match status" value="1"/>
</dbReference>
<feature type="domain" description="Histidine kinase" evidence="13">
    <location>
        <begin position="159"/>
        <end position="375"/>
    </location>
</feature>
<dbReference type="GO" id="GO:0005886">
    <property type="term" value="C:plasma membrane"/>
    <property type="evidence" value="ECO:0007669"/>
    <property type="project" value="UniProtKB-SubCell"/>
</dbReference>
<dbReference type="InterPro" id="IPR003594">
    <property type="entry name" value="HATPase_dom"/>
</dbReference>
<dbReference type="PRINTS" id="PR00344">
    <property type="entry name" value="BCTRLSENSOR"/>
</dbReference>
<sequence length="376" mass="39633">MTRTRRQAWGSGRAGLAPRLLIAQTLVLVAGAVTTWLVASVVGPSIFHDHLRQAGVGHSPSEAGHVEEAFGSALLIALGVALTASVVLALGVTAFFTRRVQRSTAAVAHSASKIASGHYRSQVPSPGLGSEFDQLATTINDLAQRLGDVETTRRRLLADLAHEMRTPLGSIEAHLEAIEDGVRGLDDQTLEVLHGNTARLQRLAEDIGAVARAEEGGLDLRPVPTETSTLVESATAAAHDTYDAKRVTLEPDIRPVGSVMADPDRMAQVLANLLDNALQHTPPGGHVRVSVSKPDPGWVEITVTDNGEGIEAHHLVHVFERFYRADPARSRVRGGSGIGLTISKALVEAHGGGLSASSPGPGSGAEFTIRLPLHRA</sequence>
<evidence type="ECO:0000256" key="12">
    <source>
        <dbReference type="SAM" id="Phobius"/>
    </source>
</evidence>
<dbReference type="Pfam" id="PF00672">
    <property type="entry name" value="HAMP"/>
    <property type="match status" value="1"/>
</dbReference>
<feature type="transmembrane region" description="Helical" evidence="12">
    <location>
        <begin position="20"/>
        <end position="42"/>
    </location>
</feature>
<dbReference type="InterPro" id="IPR004358">
    <property type="entry name" value="Sig_transdc_His_kin-like_C"/>
</dbReference>
<keyword evidence="6 12" id="KW-0812">Transmembrane</keyword>
<keyword evidence="10 12" id="KW-0472">Membrane</keyword>
<comment type="caution">
    <text evidence="15">The sequence shown here is derived from an EMBL/GenBank/DDBJ whole genome shotgun (WGS) entry which is preliminary data.</text>
</comment>
<evidence type="ECO:0000256" key="2">
    <source>
        <dbReference type="ARBA" id="ARBA00004236"/>
    </source>
</evidence>
<dbReference type="PANTHER" id="PTHR45436">
    <property type="entry name" value="SENSOR HISTIDINE KINASE YKOH"/>
    <property type="match status" value="1"/>
</dbReference>
<name>A0A0A0JUS4_9MICO</name>
<dbReference type="STRING" id="1385519.N801_18655"/>
<dbReference type="RefSeq" id="WP_245618492.1">
    <property type="nucleotide sequence ID" value="NZ_AVPL01000067.1"/>
</dbReference>
<evidence type="ECO:0000256" key="8">
    <source>
        <dbReference type="ARBA" id="ARBA00022989"/>
    </source>
</evidence>
<keyword evidence="8 12" id="KW-1133">Transmembrane helix</keyword>
<dbReference type="SMART" id="SM00304">
    <property type="entry name" value="HAMP"/>
    <property type="match status" value="1"/>
</dbReference>
<organism evidence="15 16">
    <name type="scientific">Knoellia aerolata DSM 18566</name>
    <dbReference type="NCBI Taxonomy" id="1385519"/>
    <lineage>
        <taxon>Bacteria</taxon>
        <taxon>Bacillati</taxon>
        <taxon>Actinomycetota</taxon>
        <taxon>Actinomycetes</taxon>
        <taxon>Micrococcales</taxon>
        <taxon>Intrasporangiaceae</taxon>
        <taxon>Knoellia</taxon>
    </lineage>
</organism>
<keyword evidence="9" id="KW-0902">Two-component regulatory system</keyword>
<dbReference type="SMART" id="SM00388">
    <property type="entry name" value="HisKA"/>
    <property type="match status" value="1"/>
</dbReference>
<dbReference type="Gene3D" id="6.10.340.10">
    <property type="match status" value="1"/>
</dbReference>
<proteinExistence type="predicted"/>
<dbReference type="Proteomes" id="UP000030013">
    <property type="component" value="Unassembled WGS sequence"/>
</dbReference>
<dbReference type="PROSITE" id="PS50885">
    <property type="entry name" value="HAMP"/>
    <property type="match status" value="1"/>
</dbReference>
<dbReference type="InterPro" id="IPR036890">
    <property type="entry name" value="HATPase_C_sf"/>
</dbReference>
<comment type="catalytic activity">
    <reaction evidence="1">
        <text>ATP + protein L-histidine = ADP + protein N-phospho-L-histidine.</text>
        <dbReference type="EC" id="2.7.13.3"/>
    </reaction>
</comment>
<dbReference type="eggNOG" id="COG5002">
    <property type="taxonomic scope" value="Bacteria"/>
</dbReference>
<dbReference type="InterPro" id="IPR003660">
    <property type="entry name" value="HAMP_dom"/>
</dbReference>
<keyword evidence="5" id="KW-0808">Transferase</keyword>
<evidence type="ECO:0000259" key="13">
    <source>
        <dbReference type="PROSITE" id="PS50109"/>
    </source>
</evidence>